<dbReference type="Proteomes" id="UP000599391">
    <property type="component" value="Unassembled WGS sequence"/>
</dbReference>
<feature type="region of interest" description="Disordered" evidence="1">
    <location>
        <begin position="42"/>
        <end position="78"/>
    </location>
</feature>
<feature type="compositionally biased region" description="Low complexity" evidence="1">
    <location>
        <begin position="42"/>
        <end position="54"/>
    </location>
</feature>
<accession>A0A8J7HH81</accession>
<evidence type="ECO:0000256" key="2">
    <source>
        <dbReference type="SAM" id="SignalP"/>
    </source>
</evidence>
<reference evidence="3 4" key="1">
    <citation type="journal article" date="2021" name="Int. J. Syst. Evol. Microbiol.">
        <title>Amazonocrinis nigriterrae gen. nov., sp. nov., Atlanticothrix silvestris gen. nov., sp. nov. and Dendronalium phyllosphericum gen. nov., sp. nov., nostocacean cyanobacteria from Brazilian environments.</title>
        <authorList>
            <person name="Alvarenga D.O."/>
            <person name="Andreote A.P.D."/>
            <person name="Branco L.H.Z."/>
            <person name="Delbaje E."/>
            <person name="Cruz R.B."/>
            <person name="Varani A.M."/>
            <person name="Fiore M.F."/>
        </authorList>
    </citation>
    <scope>NUCLEOTIDE SEQUENCE [LARGE SCALE GENOMIC DNA]</scope>
    <source>
        <strain evidence="3 4">CENA357</strain>
    </source>
</reference>
<gene>
    <name evidence="3" type="ORF">I8751_11635</name>
</gene>
<evidence type="ECO:0000256" key="1">
    <source>
        <dbReference type="SAM" id="MobiDB-lite"/>
    </source>
</evidence>
<name>A0A8J7HH81_9CYAN</name>
<dbReference type="AlphaFoldDB" id="A0A8J7HH81"/>
<dbReference type="RefSeq" id="WP_214439299.1">
    <property type="nucleotide sequence ID" value="NZ_JAECZB010000023.1"/>
</dbReference>
<organism evidence="3 4">
    <name type="scientific">Atlanticothrix silvestris CENA357</name>
    <dbReference type="NCBI Taxonomy" id="1725252"/>
    <lineage>
        <taxon>Bacteria</taxon>
        <taxon>Bacillati</taxon>
        <taxon>Cyanobacteriota</taxon>
        <taxon>Cyanophyceae</taxon>
        <taxon>Nostocales</taxon>
        <taxon>Nodulariaceae</taxon>
        <taxon>Atlanticothrix</taxon>
        <taxon>Atlanticothrix silvestris</taxon>
    </lineage>
</organism>
<feature type="signal peptide" evidence="2">
    <location>
        <begin position="1"/>
        <end position="27"/>
    </location>
</feature>
<dbReference type="EMBL" id="JAECZB010000023">
    <property type="protein sequence ID" value="MBH8553005.1"/>
    <property type="molecule type" value="Genomic_DNA"/>
</dbReference>
<proteinExistence type="predicted"/>
<feature type="chain" id="PRO_5035262962" description="Secreted protein" evidence="2">
    <location>
        <begin position="28"/>
        <end position="78"/>
    </location>
</feature>
<evidence type="ECO:0000313" key="3">
    <source>
        <dbReference type="EMBL" id="MBH8553005.1"/>
    </source>
</evidence>
<keyword evidence="4" id="KW-1185">Reference proteome</keyword>
<sequence>MRTHFRITSAMIFCVSAYITIPKIAGATVNFSTLTADILSISSSDHSTRSSIDSQDSRDTFIPPNHGGPDSLHGSGTR</sequence>
<protein>
    <recommendedName>
        <fullName evidence="5">Secreted protein</fullName>
    </recommendedName>
</protein>
<evidence type="ECO:0000313" key="4">
    <source>
        <dbReference type="Proteomes" id="UP000599391"/>
    </source>
</evidence>
<evidence type="ECO:0008006" key="5">
    <source>
        <dbReference type="Google" id="ProtNLM"/>
    </source>
</evidence>
<keyword evidence="2" id="KW-0732">Signal</keyword>
<comment type="caution">
    <text evidence="3">The sequence shown here is derived from an EMBL/GenBank/DDBJ whole genome shotgun (WGS) entry which is preliminary data.</text>
</comment>